<dbReference type="PANTHER" id="PTHR30344">
    <property type="entry name" value="6-PHOSPHOGLUCONOLACTONASE-RELATED"/>
    <property type="match status" value="1"/>
</dbReference>
<dbReference type="RefSeq" id="WP_109319981.1">
    <property type="nucleotide sequence ID" value="NZ_QFWT01000005.1"/>
</dbReference>
<name>A0A2U3B9E8_9VIBR</name>
<proteinExistence type="inferred from homology"/>
<evidence type="ECO:0000313" key="4">
    <source>
        <dbReference type="Proteomes" id="UP000245362"/>
    </source>
</evidence>
<comment type="caution">
    <text evidence="3">The sequence shown here is derived from an EMBL/GenBank/DDBJ whole genome shotgun (WGS) entry which is preliminary data.</text>
</comment>
<dbReference type="InterPro" id="IPR050282">
    <property type="entry name" value="Cycloisomerase_2"/>
</dbReference>
<gene>
    <name evidence="3" type="ORF">DI392_11125</name>
</gene>
<evidence type="ECO:0000256" key="2">
    <source>
        <dbReference type="ARBA" id="ARBA00022526"/>
    </source>
</evidence>
<dbReference type="Gene3D" id="2.130.10.10">
    <property type="entry name" value="YVTN repeat-like/Quinoprotein amine dehydrogenase"/>
    <property type="match status" value="1"/>
</dbReference>
<dbReference type="Pfam" id="PF10282">
    <property type="entry name" value="Lactonase"/>
    <property type="match status" value="1"/>
</dbReference>
<dbReference type="Proteomes" id="UP000245362">
    <property type="component" value="Unassembled WGS sequence"/>
</dbReference>
<dbReference type="EMBL" id="QFWT01000005">
    <property type="protein sequence ID" value="PWI33397.1"/>
    <property type="molecule type" value="Genomic_DNA"/>
</dbReference>
<dbReference type="InterPro" id="IPR015943">
    <property type="entry name" value="WD40/YVTN_repeat-like_dom_sf"/>
</dbReference>
<keyword evidence="2" id="KW-0119">Carbohydrate metabolism</keyword>
<keyword evidence="2" id="KW-0313">Glucose metabolism</keyword>
<dbReference type="OrthoDB" id="9790815at2"/>
<evidence type="ECO:0008006" key="5">
    <source>
        <dbReference type="Google" id="ProtNLM"/>
    </source>
</evidence>
<organism evidence="3 4">
    <name type="scientific">Vibrio albus</name>
    <dbReference type="NCBI Taxonomy" id="2200953"/>
    <lineage>
        <taxon>Bacteria</taxon>
        <taxon>Pseudomonadati</taxon>
        <taxon>Pseudomonadota</taxon>
        <taxon>Gammaproteobacteria</taxon>
        <taxon>Vibrionales</taxon>
        <taxon>Vibrionaceae</taxon>
        <taxon>Vibrio</taxon>
    </lineage>
</organism>
<accession>A0A2U3B9E8</accession>
<keyword evidence="4" id="KW-1185">Reference proteome</keyword>
<evidence type="ECO:0000256" key="1">
    <source>
        <dbReference type="ARBA" id="ARBA00005564"/>
    </source>
</evidence>
<evidence type="ECO:0000313" key="3">
    <source>
        <dbReference type="EMBL" id="PWI33397.1"/>
    </source>
</evidence>
<reference evidence="3 4" key="1">
    <citation type="submission" date="2018-05" db="EMBL/GenBank/DDBJ databases">
        <title>Vibrio limimaris sp. nov., isolated from marine sediment.</title>
        <authorList>
            <person name="Li C.-M."/>
        </authorList>
    </citation>
    <scope>NUCLEOTIDE SEQUENCE [LARGE SCALE GENOMIC DNA]</scope>
    <source>
        <strain evidence="3 4">E4404</strain>
    </source>
</reference>
<dbReference type="GO" id="GO:0006006">
    <property type="term" value="P:glucose metabolic process"/>
    <property type="evidence" value="ECO:0007669"/>
    <property type="project" value="UniProtKB-KW"/>
</dbReference>
<sequence>MVKETLVITYGDNKAQGRGLYRVSVDDGQLDAQYVYSCTEKPGAIIRYDSSNNGKDNKWLLSFRDEKTSSSGLRVLTSDDGDLVVDNDYSVPYFISSFSHLCPVTEQDHGKQMLGSSFHDGVDTLLLIDDVIRMTDVTPHTYRPRSDDIRQAACHPHHISQFSDEAWACSVDMGTDSVCLYSLQGGHLTMIDERAIDAPLGSGSRIMRLGNHSRFAYLLSEISNTVTVYSISREPDTKRPLFTATQCVPATLENAESSAAGCVITEDGQFLLVSNRGEDSIVLFSIDPDSGILTLCDRLYCAQTPRDLTLMGYQAIIAAQDAHCLQLIQIDAETRTLHLIDTVNGIPQPVGFVQ</sequence>
<comment type="similarity">
    <text evidence="1">Belongs to the cycloisomerase 2 family.</text>
</comment>
<protein>
    <recommendedName>
        <fullName evidence="5">Lactonase family protein</fullName>
    </recommendedName>
</protein>
<dbReference type="PANTHER" id="PTHR30344:SF1">
    <property type="entry name" value="6-PHOSPHOGLUCONOLACTONASE"/>
    <property type="match status" value="1"/>
</dbReference>
<dbReference type="SUPFAM" id="SSF75011">
    <property type="entry name" value="3-carboxy-cis,cis-mucoante lactonizing enzyme"/>
    <property type="match status" value="1"/>
</dbReference>
<dbReference type="AlphaFoldDB" id="A0A2U3B9E8"/>
<dbReference type="GO" id="GO:0017057">
    <property type="term" value="F:6-phosphogluconolactonase activity"/>
    <property type="evidence" value="ECO:0007669"/>
    <property type="project" value="TreeGrafter"/>
</dbReference>
<dbReference type="InterPro" id="IPR019405">
    <property type="entry name" value="Lactonase_7-beta_prop"/>
</dbReference>